<name>A0A0X8FLC5_9LACT</name>
<dbReference type="Pfam" id="PF01933">
    <property type="entry name" value="CofD"/>
    <property type="match status" value="1"/>
</dbReference>
<evidence type="ECO:0000313" key="2">
    <source>
        <dbReference type="EMBL" id="AMB99437.1"/>
    </source>
</evidence>
<reference evidence="3" key="2">
    <citation type="submission" date="2016-01" db="EMBL/GenBank/DDBJ databases">
        <title>Six Aerococcus type strain genome sequencing and assembly using PacBio and Illumina Hiseq.</title>
        <authorList>
            <person name="Carkaci D."/>
            <person name="Dargis R."/>
            <person name="Nielsen X.C."/>
            <person name="Skovgaard O."/>
            <person name="Fuursted K."/>
            <person name="Christensen J.J."/>
        </authorList>
    </citation>
    <scope>NUCLEOTIDE SEQUENCE [LARGE SCALE GENOMIC DNA]</scope>
    <source>
        <strain evidence="3">CCUG42038B</strain>
    </source>
</reference>
<dbReference type="InterPro" id="IPR002882">
    <property type="entry name" value="CofD"/>
</dbReference>
<dbReference type="PANTHER" id="PTHR30135:SF3">
    <property type="entry name" value="GLUCONEOGENESIS FACTOR-RELATED"/>
    <property type="match status" value="1"/>
</dbReference>
<dbReference type="GO" id="GO:0043743">
    <property type="term" value="F:LPPG:FO 2-phospho-L-lactate transferase activity"/>
    <property type="evidence" value="ECO:0007669"/>
    <property type="project" value="InterPro"/>
</dbReference>
<dbReference type="KEGG" id="auh:AWM75_05260"/>
<sequence length="332" mass="36394">MIANENERPKITVIGGGTGLPVLLSGLKEANCDVTAIVTVADDGGSSGAIRNSVKTIPPGDIRNCLVALSNIEDIYKDIFQYRFAPEDQEFSGHAIGNLIIAALAEMRGDVYAALKLLAMMMDVQGQVLPAAEEPLVLQAHFQDGSFIEGETSIVAKRQAIDKIGVRVVDGYEARRPHAGRGVLKAIETADFIILGPGSLYTSILPNLVIDEIRQAILDTPAQLLYICNIMTQIGETEHFSDADHVRVINSHLGQNRVDYILANNAVVPKAYINRPETPEYLVQVSHDSVGLADQGIQLVEADFLALEDKGVYHDRRKLVNEILKIYRRHYK</sequence>
<dbReference type="HAMAP" id="MF_00973">
    <property type="entry name" value="Gluconeogen_factor"/>
    <property type="match status" value="1"/>
</dbReference>
<protein>
    <recommendedName>
        <fullName evidence="1">Putative gluconeogenesis factor</fullName>
    </recommendedName>
</protein>
<dbReference type="Gene3D" id="3.40.50.10680">
    <property type="entry name" value="CofD-like domains"/>
    <property type="match status" value="1"/>
</dbReference>
<dbReference type="PANTHER" id="PTHR30135">
    <property type="entry name" value="UNCHARACTERIZED PROTEIN YVCK-RELATED"/>
    <property type="match status" value="1"/>
</dbReference>
<dbReference type="RefSeq" id="WP_067979169.1">
    <property type="nucleotide sequence ID" value="NZ_CP014163.1"/>
</dbReference>
<comment type="function">
    <text evidence="1">Required for morphogenesis under gluconeogenic growth conditions.</text>
</comment>
<keyword evidence="1" id="KW-0963">Cytoplasm</keyword>
<accession>A0A0X8FLC5</accession>
<comment type="similarity">
    <text evidence="1">Belongs to the gluconeogenesis factor family.</text>
</comment>
<proteinExistence type="inferred from homology"/>
<dbReference type="OrthoDB" id="9783842at2"/>
<dbReference type="Proteomes" id="UP000062260">
    <property type="component" value="Chromosome"/>
</dbReference>
<reference evidence="2 3" key="1">
    <citation type="journal article" date="2016" name="Genome Announc.">
        <title>Complete Genome Sequences of Aerococcus christensenii CCUG 28831T, Aerococcus sanguinicola CCUG 43001T, Aerococcus urinae CCUG 36881T, Aerococcus urinaeequi CCUG 28094T, Aerococcus urinaehominis CCUG 42038 BT, and Aerococcus viridans CCUG 4311T.</title>
        <authorList>
            <person name="Carkaci D."/>
            <person name="Dargis R."/>
            <person name="Nielsen X.C."/>
            <person name="Skovgaard O."/>
            <person name="Fuursted K."/>
            <person name="Christensen J.J."/>
        </authorList>
    </citation>
    <scope>NUCLEOTIDE SEQUENCE [LARGE SCALE GENOMIC DNA]</scope>
    <source>
        <strain evidence="2 3">CCUG42038B</strain>
    </source>
</reference>
<dbReference type="SUPFAM" id="SSF142338">
    <property type="entry name" value="CofD-like"/>
    <property type="match status" value="1"/>
</dbReference>
<keyword evidence="3" id="KW-1185">Reference proteome</keyword>
<dbReference type="GO" id="GO:0005737">
    <property type="term" value="C:cytoplasm"/>
    <property type="evidence" value="ECO:0007669"/>
    <property type="project" value="UniProtKB-SubCell"/>
</dbReference>
<dbReference type="GO" id="GO:0008360">
    <property type="term" value="P:regulation of cell shape"/>
    <property type="evidence" value="ECO:0007669"/>
    <property type="project" value="UniProtKB-UniRule"/>
</dbReference>
<comment type="subcellular location">
    <subcellularLocation>
        <location evidence="1">Cytoplasm</location>
    </subcellularLocation>
</comment>
<dbReference type="AlphaFoldDB" id="A0A0X8FLC5"/>
<dbReference type="InterPro" id="IPR038136">
    <property type="entry name" value="CofD-like_dom_sf"/>
</dbReference>
<evidence type="ECO:0000313" key="3">
    <source>
        <dbReference type="Proteomes" id="UP000062260"/>
    </source>
</evidence>
<organism evidence="2 3">
    <name type="scientific">Aerococcus urinaehominis</name>
    <dbReference type="NCBI Taxonomy" id="128944"/>
    <lineage>
        <taxon>Bacteria</taxon>
        <taxon>Bacillati</taxon>
        <taxon>Bacillota</taxon>
        <taxon>Bacilli</taxon>
        <taxon>Lactobacillales</taxon>
        <taxon>Aerococcaceae</taxon>
        <taxon>Aerococcus</taxon>
    </lineage>
</organism>
<gene>
    <name evidence="2" type="ORF">AWM75_05260</name>
</gene>
<dbReference type="STRING" id="128944.AWM75_05260"/>
<dbReference type="CDD" id="cd07187">
    <property type="entry name" value="YvcK_like"/>
    <property type="match status" value="1"/>
</dbReference>
<dbReference type="InterPro" id="IPR010119">
    <property type="entry name" value="Gluconeogen_factor"/>
</dbReference>
<dbReference type="EMBL" id="CP014163">
    <property type="protein sequence ID" value="AMB99437.1"/>
    <property type="molecule type" value="Genomic_DNA"/>
</dbReference>
<dbReference type="NCBIfam" id="TIGR01826">
    <property type="entry name" value="CofD_related"/>
    <property type="match status" value="1"/>
</dbReference>
<evidence type="ECO:0000256" key="1">
    <source>
        <dbReference type="HAMAP-Rule" id="MF_00973"/>
    </source>
</evidence>